<evidence type="ECO:0000256" key="1">
    <source>
        <dbReference type="SAM" id="MobiDB-lite"/>
    </source>
</evidence>
<reference evidence="2" key="1">
    <citation type="submission" date="2022-07" db="EMBL/GenBank/DDBJ databases">
        <title>Phylogenomic reconstructions and comparative analyses of Kickxellomycotina fungi.</title>
        <authorList>
            <person name="Reynolds N.K."/>
            <person name="Stajich J.E."/>
            <person name="Barry K."/>
            <person name="Grigoriev I.V."/>
            <person name="Crous P."/>
            <person name="Smith M.E."/>
        </authorList>
    </citation>
    <scope>NUCLEOTIDE SEQUENCE</scope>
    <source>
        <strain evidence="2">NBRC 32514</strain>
    </source>
</reference>
<dbReference type="Proteomes" id="UP001149813">
    <property type="component" value="Unassembled WGS sequence"/>
</dbReference>
<dbReference type="EMBL" id="JANBOJ010000135">
    <property type="protein sequence ID" value="KAJ1722019.1"/>
    <property type="molecule type" value="Genomic_DNA"/>
</dbReference>
<evidence type="ECO:0000313" key="2">
    <source>
        <dbReference type="EMBL" id="KAJ1722019.1"/>
    </source>
</evidence>
<feature type="region of interest" description="Disordered" evidence="1">
    <location>
        <begin position="53"/>
        <end position="93"/>
    </location>
</feature>
<comment type="caution">
    <text evidence="2">The sequence shown here is derived from an EMBL/GenBank/DDBJ whole genome shotgun (WGS) entry which is preliminary data.</text>
</comment>
<dbReference type="AlphaFoldDB" id="A0A9W8CQR6"/>
<accession>A0A9W8CQR6</accession>
<sequence length="121" mass="13010">MSGSTQYSSMAAHSLYIAPSVVQPMRSVNVALRQPLAVATAAPFAAPAQSAMMHANPSGNTPVFGGMQNMTKRGRSSDAAESPDAMDQDDHVEDQQRCIYYRKSIVFTSAKRAKAMVETQV</sequence>
<proteinExistence type="predicted"/>
<evidence type="ECO:0000313" key="3">
    <source>
        <dbReference type="Proteomes" id="UP001149813"/>
    </source>
</evidence>
<gene>
    <name evidence="2" type="ORF">LPJ53_003514</name>
</gene>
<name>A0A9W8CQR6_9FUNG</name>
<dbReference type="OrthoDB" id="5573453at2759"/>
<keyword evidence="3" id="KW-1185">Reference proteome</keyword>
<protein>
    <submittedName>
        <fullName evidence="2">Uncharacterized protein</fullName>
    </submittedName>
</protein>
<organism evidence="2 3">
    <name type="scientific">Coemansia erecta</name>
    <dbReference type="NCBI Taxonomy" id="147472"/>
    <lineage>
        <taxon>Eukaryota</taxon>
        <taxon>Fungi</taxon>
        <taxon>Fungi incertae sedis</taxon>
        <taxon>Zoopagomycota</taxon>
        <taxon>Kickxellomycotina</taxon>
        <taxon>Kickxellomycetes</taxon>
        <taxon>Kickxellales</taxon>
        <taxon>Kickxellaceae</taxon>
        <taxon>Coemansia</taxon>
    </lineage>
</organism>